<gene>
    <name evidence="2" type="ORF">BK007_02035</name>
</gene>
<evidence type="ECO:0000256" key="1">
    <source>
        <dbReference type="SAM" id="Phobius"/>
    </source>
</evidence>
<evidence type="ECO:0008006" key="4">
    <source>
        <dbReference type="Google" id="ProtNLM"/>
    </source>
</evidence>
<dbReference type="AlphaFoldDB" id="A0A2H4VA11"/>
<evidence type="ECO:0000313" key="3">
    <source>
        <dbReference type="Proteomes" id="UP000232806"/>
    </source>
</evidence>
<dbReference type="EMBL" id="CP017766">
    <property type="protein sequence ID" value="AUB54918.1"/>
    <property type="molecule type" value="Genomic_DNA"/>
</dbReference>
<dbReference type="RefSeq" id="WP_100904895.1">
    <property type="nucleotide sequence ID" value="NZ_CP017766.1"/>
</dbReference>
<name>A0A2H4VA11_9EURY</name>
<keyword evidence="1" id="KW-0472">Membrane</keyword>
<keyword evidence="1" id="KW-0812">Transmembrane</keyword>
<protein>
    <recommendedName>
        <fullName evidence="4">Metal-dependent hydrolase</fullName>
    </recommendedName>
</protein>
<feature type="transmembrane region" description="Helical" evidence="1">
    <location>
        <begin position="124"/>
        <end position="144"/>
    </location>
</feature>
<keyword evidence="1" id="KW-1133">Transmembrane helix</keyword>
<feature type="transmembrane region" description="Helical" evidence="1">
    <location>
        <begin position="58"/>
        <end position="82"/>
    </location>
</feature>
<dbReference type="InterPro" id="IPR007404">
    <property type="entry name" value="YdjM-like"/>
</dbReference>
<proteinExistence type="predicted"/>
<dbReference type="Pfam" id="PF04307">
    <property type="entry name" value="YdjM"/>
    <property type="match status" value="1"/>
</dbReference>
<dbReference type="OrthoDB" id="82350at2157"/>
<accession>A0A2H4VA11</accession>
<evidence type="ECO:0000313" key="2">
    <source>
        <dbReference type="EMBL" id="AUB54918.1"/>
    </source>
</evidence>
<organism evidence="2 3">
    <name type="scientific">Methanobacterium subterraneum</name>
    <dbReference type="NCBI Taxonomy" id="59277"/>
    <lineage>
        <taxon>Archaea</taxon>
        <taxon>Methanobacteriati</taxon>
        <taxon>Methanobacteriota</taxon>
        <taxon>Methanomada group</taxon>
        <taxon>Methanobacteria</taxon>
        <taxon>Methanobacteriales</taxon>
        <taxon>Methanobacteriaceae</taxon>
        <taxon>Methanobacterium</taxon>
    </lineage>
</organism>
<dbReference type="GeneID" id="35120334"/>
<dbReference type="Proteomes" id="UP000232806">
    <property type="component" value="Chromosome"/>
</dbReference>
<feature type="transmembrane region" description="Helical" evidence="1">
    <location>
        <begin position="12"/>
        <end position="38"/>
    </location>
</feature>
<sequence>MRSYTHIAGGIIFTLLVMYILNIPVSAFYIFLAGAAAVIPDLLDYMFMEKHNRETHNIWILLVLMGLCLVNPIFIIIAAAYFSHLVLDLLTSHGVRLLYPLKKTRFVCMGDKNRVKTGTNREKALFFFLVILVAGGVLMNYQVFTLIDSAAAIEPTTTVENNTTNASNAKTYINVQVQVDETMVNKNISIKNSQNESNIIVTEIS</sequence>
<reference evidence="2 3" key="1">
    <citation type="submission" date="2016-10" db="EMBL/GenBank/DDBJ databases">
        <title>Comparative genomics between deep and shallow subseafloor isolates.</title>
        <authorList>
            <person name="Ishii S."/>
            <person name="Miller J.R."/>
            <person name="Sutton G."/>
            <person name="Suzuki S."/>
            <person name="Methe B."/>
            <person name="Inagaki F."/>
            <person name="Imachi H."/>
        </authorList>
    </citation>
    <scope>NUCLEOTIDE SEQUENCE [LARGE SCALE GENOMIC DNA]</scope>
    <source>
        <strain evidence="2 3">MO-MB1</strain>
    </source>
</reference>